<keyword evidence="3" id="KW-1161">Viral attachment to host cell</keyword>
<name>A0A514D3S9_9VIRU</name>
<comment type="subcellular location">
    <subcellularLocation>
        <location evidence="1">Virion</location>
    </subcellularLocation>
</comment>
<dbReference type="GO" id="GO:0044423">
    <property type="term" value="C:virion component"/>
    <property type="evidence" value="ECO:0007669"/>
    <property type="project" value="UniProtKB-KW"/>
</dbReference>
<accession>A0A514D3S9</accession>
<dbReference type="InterPro" id="IPR005563">
    <property type="entry name" value="A_protein"/>
</dbReference>
<evidence type="ECO:0000256" key="4">
    <source>
        <dbReference type="ARBA" id="ARBA00022844"/>
    </source>
</evidence>
<dbReference type="Pfam" id="PF03863">
    <property type="entry name" value="Phage_mat-A"/>
    <property type="match status" value="1"/>
</dbReference>
<protein>
    <recommendedName>
        <fullName evidence="9">Maturation</fullName>
    </recommendedName>
</protein>
<proteinExistence type="inferred from homology"/>
<evidence type="ECO:0000313" key="8">
    <source>
        <dbReference type="EMBL" id="QDH88281.1"/>
    </source>
</evidence>
<evidence type="ECO:0000256" key="7">
    <source>
        <dbReference type="ARBA" id="ARBA00035110"/>
    </source>
</evidence>
<organism evidence="8">
    <name type="scientific">Leviviridae sp</name>
    <dbReference type="NCBI Taxonomy" id="2027243"/>
    <lineage>
        <taxon>Viruses</taxon>
        <taxon>Riboviria</taxon>
        <taxon>Orthornavirae</taxon>
        <taxon>Lenarviricota</taxon>
        <taxon>Leviviricetes</taxon>
        <taxon>Norzivirales</taxon>
        <taxon>Fiersviridae</taxon>
    </lineage>
</organism>
<evidence type="ECO:0000256" key="5">
    <source>
        <dbReference type="ARBA" id="ARBA00023104"/>
    </source>
</evidence>
<dbReference type="GO" id="GO:0039666">
    <property type="term" value="P:virion attachment to host cell pilus"/>
    <property type="evidence" value="ECO:0007669"/>
    <property type="project" value="UniProtKB-KW"/>
</dbReference>
<sequence length="417" mass="45862">MTTLRYRARGGYLPGPPLIEENKNSTGCTAHDWQLLQNIPTGPLLGNFEEMRDSVTPHFRARIKKGEIIPTNEMQKTKTTVAIENEGNGITYQLVTPACNSPVLISQGRCDHGPWLIKYMNAANISFSPLSPIPLISSPDINDLVKEVTTKVLGDRGNSDNNLFESVAEYRQAIDLLTHPTKQIFKVLSDPKKSFASKAARSTADAWSIYRWGIRPMVNDIEGILEGLKKQVGERRFTTRASQTIRRVTASSVQGTYGIARVTINQITTDEVTVRARTLDEGTFSVANNIGFSAKGLTSLPWELVPYSFVADWFVNVGDFIRSLTPVPGLKCLDDSLTILRVNKTVYGAGPTANVNNAYSITRPVSGSISSTSESKSRSRLGAPGLIIRSDFRFDKALRIADALALAAQRLDILMSR</sequence>
<keyword evidence="2" id="KW-0945">Host-virus interaction</keyword>
<evidence type="ECO:0000256" key="3">
    <source>
        <dbReference type="ARBA" id="ARBA00022804"/>
    </source>
</evidence>
<keyword evidence="4" id="KW-0946">Virion</keyword>
<evidence type="ECO:0000256" key="2">
    <source>
        <dbReference type="ARBA" id="ARBA00022581"/>
    </source>
</evidence>
<comment type="similarity">
    <text evidence="7">Belongs to the Leviviricetes maturation protein family.</text>
</comment>
<gene>
    <name evidence="8" type="ORF">H3Bulk42324_000005</name>
</gene>
<keyword evidence="6" id="KW-1160">Virus entry into host cell</keyword>
<keyword evidence="5" id="KW-1175">Viral attachment to host cell pilus</keyword>
<reference evidence="8" key="1">
    <citation type="submission" date="2019-05" db="EMBL/GenBank/DDBJ databases">
        <title>Metatranscriptomic reconstruction reveals RNA viruses with the potential to shape carbon cycling in soil.</title>
        <authorList>
            <person name="Starr E.P."/>
            <person name="Nuccio E."/>
            <person name="Pett-Ridge J."/>
            <person name="Banfield J.F."/>
            <person name="Firestone M.K."/>
        </authorList>
    </citation>
    <scope>NUCLEOTIDE SEQUENCE</scope>
    <source>
        <strain evidence="8">H3_Bulk_42_scaffold_324</strain>
    </source>
</reference>
<evidence type="ECO:0008006" key="9">
    <source>
        <dbReference type="Google" id="ProtNLM"/>
    </source>
</evidence>
<dbReference type="EMBL" id="MN033980">
    <property type="protein sequence ID" value="QDH88281.1"/>
    <property type="molecule type" value="Genomic_RNA"/>
</dbReference>
<evidence type="ECO:0000256" key="1">
    <source>
        <dbReference type="ARBA" id="ARBA00004328"/>
    </source>
</evidence>
<evidence type="ECO:0000256" key="6">
    <source>
        <dbReference type="ARBA" id="ARBA00023296"/>
    </source>
</evidence>